<dbReference type="EMBL" id="CP133614">
    <property type="protein sequence ID" value="WMV21909.1"/>
    <property type="molecule type" value="Genomic_DNA"/>
</dbReference>
<gene>
    <name evidence="1" type="ORF">MTR67_015294</name>
</gene>
<evidence type="ECO:0000313" key="1">
    <source>
        <dbReference type="EMBL" id="WMV21909.1"/>
    </source>
</evidence>
<keyword evidence="2" id="KW-1185">Reference proteome</keyword>
<evidence type="ECO:0000313" key="2">
    <source>
        <dbReference type="Proteomes" id="UP001234989"/>
    </source>
</evidence>
<name>A0AAF0TJY6_SOLVR</name>
<proteinExistence type="predicted"/>
<accession>A0AAF0TJY6</accession>
<reference evidence="1" key="1">
    <citation type="submission" date="2023-08" db="EMBL/GenBank/DDBJ databases">
        <title>A de novo genome assembly of Solanum verrucosum Schlechtendal, a Mexican diploid species geographically isolated from the other diploid A-genome species in potato relatives.</title>
        <authorList>
            <person name="Hosaka K."/>
        </authorList>
    </citation>
    <scope>NUCLEOTIDE SEQUENCE</scope>
    <source>
        <tissue evidence="1">Young leaves</tissue>
    </source>
</reference>
<dbReference type="Proteomes" id="UP001234989">
    <property type="component" value="Chromosome 3"/>
</dbReference>
<organism evidence="1 2">
    <name type="scientific">Solanum verrucosum</name>
    <dbReference type="NCBI Taxonomy" id="315347"/>
    <lineage>
        <taxon>Eukaryota</taxon>
        <taxon>Viridiplantae</taxon>
        <taxon>Streptophyta</taxon>
        <taxon>Embryophyta</taxon>
        <taxon>Tracheophyta</taxon>
        <taxon>Spermatophyta</taxon>
        <taxon>Magnoliopsida</taxon>
        <taxon>eudicotyledons</taxon>
        <taxon>Gunneridae</taxon>
        <taxon>Pentapetalae</taxon>
        <taxon>asterids</taxon>
        <taxon>lamiids</taxon>
        <taxon>Solanales</taxon>
        <taxon>Solanaceae</taxon>
        <taxon>Solanoideae</taxon>
        <taxon>Solaneae</taxon>
        <taxon>Solanum</taxon>
    </lineage>
</organism>
<feature type="non-terminal residue" evidence="1">
    <location>
        <position position="1"/>
    </location>
</feature>
<sequence>ALGILYMGATMYVVTGSLSLSKVKHPLSFFNFMKDKDHGYKYCQLCKDNYFCYATGSPVFSHLSKIKLPLRLAYVL</sequence>
<protein>
    <submittedName>
        <fullName evidence="1">Uncharacterized protein</fullName>
    </submittedName>
</protein>
<dbReference type="AlphaFoldDB" id="A0AAF0TJY6"/>